<keyword evidence="4" id="KW-1185">Reference proteome</keyword>
<organism evidence="3 4">
    <name type="scientific">Pisum sativum</name>
    <name type="common">Garden pea</name>
    <name type="synonym">Lathyrus oleraceus</name>
    <dbReference type="NCBI Taxonomy" id="3888"/>
    <lineage>
        <taxon>Eukaryota</taxon>
        <taxon>Viridiplantae</taxon>
        <taxon>Streptophyta</taxon>
        <taxon>Embryophyta</taxon>
        <taxon>Tracheophyta</taxon>
        <taxon>Spermatophyta</taxon>
        <taxon>Magnoliopsida</taxon>
        <taxon>eudicotyledons</taxon>
        <taxon>Gunneridae</taxon>
        <taxon>Pentapetalae</taxon>
        <taxon>rosids</taxon>
        <taxon>fabids</taxon>
        <taxon>Fabales</taxon>
        <taxon>Fabaceae</taxon>
        <taxon>Papilionoideae</taxon>
        <taxon>50 kb inversion clade</taxon>
        <taxon>NPAAA clade</taxon>
        <taxon>Hologalegina</taxon>
        <taxon>IRL clade</taxon>
        <taxon>Fabeae</taxon>
        <taxon>Lathyrus</taxon>
    </lineage>
</organism>
<dbReference type="Pfam" id="PF10551">
    <property type="entry name" value="MULE"/>
    <property type="match status" value="1"/>
</dbReference>
<comment type="caution">
    <text evidence="3">The sequence shown here is derived from an EMBL/GenBank/DDBJ whole genome shotgun (WGS) entry which is preliminary data.</text>
</comment>
<sequence length="219" mass="24742">MENYDGFDSNDVHSTDGDTSDVELNDVEDENYSISSGYQSSDDGDDTDNIHNDDLVEVDAIVGFAIRKSDVRTRGHEDGDVASSLNYLNVKSSIDPMLYAEYAVDNDGRMKSVFWTDGSSRSDYFCFGDMVVFNTTYRKNKYNYPLVIFSGCNHHSQTIIFDAALVLDEMTETYKWLLRCFLECMEGKYPKAVVTDGDGAMREAIKQIFFPDATHQFCA</sequence>
<accession>A0A9D4VYY6</accession>
<proteinExistence type="predicted"/>
<dbReference type="AlphaFoldDB" id="A0A9D4VYY6"/>
<evidence type="ECO:0000259" key="2">
    <source>
        <dbReference type="Pfam" id="PF10551"/>
    </source>
</evidence>
<reference evidence="3 4" key="1">
    <citation type="journal article" date="2022" name="Nat. Genet.">
        <title>Improved pea reference genome and pan-genome highlight genomic features and evolutionary characteristics.</title>
        <authorList>
            <person name="Yang T."/>
            <person name="Liu R."/>
            <person name="Luo Y."/>
            <person name="Hu S."/>
            <person name="Wang D."/>
            <person name="Wang C."/>
            <person name="Pandey M.K."/>
            <person name="Ge S."/>
            <person name="Xu Q."/>
            <person name="Li N."/>
            <person name="Li G."/>
            <person name="Huang Y."/>
            <person name="Saxena R.K."/>
            <person name="Ji Y."/>
            <person name="Li M."/>
            <person name="Yan X."/>
            <person name="He Y."/>
            <person name="Liu Y."/>
            <person name="Wang X."/>
            <person name="Xiang C."/>
            <person name="Varshney R.K."/>
            <person name="Ding H."/>
            <person name="Gao S."/>
            <person name="Zong X."/>
        </authorList>
    </citation>
    <scope>NUCLEOTIDE SEQUENCE [LARGE SCALE GENOMIC DNA]</scope>
    <source>
        <strain evidence="3 4">cv. Zhongwan 6</strain>
    </source>
</reference>
<dbReference type="EMBL" id="JAMSHJ010000007">
    <property type="protein sequence ID" value="KAI5391231.1"/>
    <property type="molecule type" value="Genomic_DNA"/>
</dbReference>
<dbReference type="PANTHER" id="PTHR47718:SF15">
    <property type="entry name" value="PROTEIN FAR1-RELATED SEQUENCE 5-LIKE"/>
    <property type="match status" value="1"/>
</dbReference>
<gene>
    <name evidence="3" type="ORF">KIW84_076177</name>
</gene>
<dbReference type="PANTHER" id="PTHR47718">
    <property type="entry name" value="OS01G0519700 PROTEIN"/>
    <property type="match status" value="1"/>
</dbReference>
<evidence type="ECO:0000256" key="1">
    <source>
        <dbReference type="SAM" id="MobiDB-lite"/>
    </source>
</evidence>
<evidence type="ECO:0000313" key="4">
    <source>
        <dbReference type="Proteomes" id="UP001058974"/>
    </source>
</evidence>
<dbReference type="Proteomes" id="UP001058974">
    <property type="component" value="Chromosome 7"/>
</dbReference>
<protein>
    <recommendedName>
        <fullName evidence="2">MULE transposase domain-containing protein</fullName>
    </recommendedName>
</protein>
<dbReference type="InterPro" id="IPR018289">
    <property type="entry name" value="MULE_transposase_dom"/>
</dbReference>
<dbReference type="Gramene" id="Psat07G0617700-T1">
    <property type="protein sequence ID" value="KAI5391231.1"/>
    <property type="gene ID" value="KIW84_076177"/>
</dbReference>
<evidence type="ECO:0000313" key="3">
    <source>
        <dbReference type="EMBL" id="KAI5391231.1"/>
    </source>
</evidence>
<name>A0A9D4VYY6_PEA</name>
<feature type="region of interest" description="Disordered" evidence="1">
    <location>
        <begin position="1"/>
        <end position="25"/>
    </location>
</feature>
<feature type="domain" description="MULE transposase" evidence="2">
    <location>
        <begin position="131"/>
        <end position="218"/>
    </location>
</feature>